<name>A0A218W4K9_PUNGR</name>
<sequence>MGCFISKDGRRHSEEETETQEKTDINVIPKAAITAASMSAVESGRAGHRGDGGGYGGGGGGSDGGGGLGGGDCGGGGGSGGGVKRFLLHQNGKGGSTDGDLENGGHHGEAAIEMAKAIGDVVNSTTDITVGCCAMAEMVAAVVVAGETLN</sequence>
<accession>A0A218W4K9</accession>
<proteinExistence type="predicted"/>
<feature type="compositionally biased region" description="Gly residues" evidence="1">
    <location>
        <begin position="52"/>
        <end position="61"/>
    </location>
</feature>
<comment type="caution">
    <text evidence="2">The sequence shown here is derived from an EMBL/GenBank/DDBJ whole genome shotgun (WGS) entry which is preliminary data.</text>
</comment>
<evidence type="ECO:0000256" key="1">
    <source>
        <dbReference type="SAM" id="MobiDB-lite"/>
    </source>
</evidence>
<dbReference type="Proteomes" id="UP000197138">
    <property type="component" value="Unassembled WGS sequence"/>
</dbReference>
<evidence type="ECO:0000313" key="2">
    <source>
        <dbReference type="EMBL" id="OWM67171.1"/>
    </source>
</evidence>
<reference evidence="3" key="1">
    <citation type="journal article" date="2017" name="Plant J.">
        <title>The pomegranate (Punica granatum L.) genome and the genomics of punicalagin biosynthesis.</title>
        <authorList>
            <person name="Qin G."/>
            <person name="Xu C."/>
            <person name="Ming R."/>
            <person name="Tang H."/>
            <person name="Guyot R."/>
            <person name="Kramer E.M."/>
            <person name="Hu Y."/>
            <person name="Yi X."/>
            <person name="Qi Y."/>
            <person name="Xu X."/>
            <person name="Gao Z."/>
            <person name="Pan H."/>
            <person name="Jian J."/>
            <person name="Tian Y."/>
            <person name="Yue Z."/>
            <person name="Xu Y."/>
        </authorList>
    </citation>
    <scope>NUCLEOTIDE SEQUENCE [LARGE SCALE GENOMIC DNA]</scope>
    <source>
        <strain evidence="3">cv. Dabenzi</strain>
    </source>
</reference>
<dbReference type="EMBL" id="MTKT01005400">
    <property type="protein sequence ID" value="OWM67171.1"/>
    <property type="molecule type" value="Genomic_DNA"/>
</dbReference>
<protein>
    <submittedName>
        <fullName evidence="2">Uncharacterized protein</fullName>
    </submittedName>
</protein>
<gene>
    <name evidence="2" type="ORF">CDL15_Pgr000623</name>
</gene>
<dbReference type="AlphaFoldDB" id="A0A218W4K9"/>
<evidence type="ECO:0000313" key="3">
    <source>
        <dbReference type="Proteomes" id="UP000197138"/>
    </source>
</evidence>
<organism evidence="2 3">
    <name type="scientific">Punica granatum</name>
    <name type="common">Pomegranate</name>
    <dbReference type="NCBI Taxonomy" id="22663"/>
    <lineage>
        <taxon>Eukaryota</taxon>
        <taxon>Viridiplantae</taxon>
        <taxon>Streptophyta</taxon>
        <taxon>Embryophyta</taxon>
        <taxon>Tracheophyta</taxon>
        <taxon>Spermatophyta</taxon>
        <taxon>Magnoliopsida</taxon>
        <taxon>eudicotyledons</taxon>
        <taxon>Gunneridae</taxon>
        <taxon>Pentapetalae</taxon>
        <taxon>rosids</taxon>
        <taxon>malvids</taxon>
        <taxon>Myrtales</taxon>
        <taxon>Lythraceae</taxon>
        <taxon>Punica</taxon>
    </lineage>
</organism>
<feature type="region of interest" description="Disordered" evidence="1">
    <location>
        <begin position="84"/>
        <end position="106"/>
    </location>
</feature>
<feature type="compositionally biased region" description="Basic and acidic residues" evidence="1">
    <location>
        <begin position="7"/>
        <end position="24"/>
    </location>
</feature>
<feature type="region of interest" description="Disordered" evidence="1">
    <location>
        <begin position="1"/>
        <end position="61"/>
    </location>
</feature>